<evidence type="ECO:0000313" key="1">
    <source>
        <dbReference type="EMBL" id="KAK3168201.1"/>
    </source>
</evidence>
<dbReference type="EMBL" id="JASNWA010000010">
    <property type="protein sequence ID" value="KAK3168201.1"/>
    <property type="molecule type" value="Genomic_DNA"/>
</dbReference>
<accession>A0AAD9YZJ4</accession>
<comment type="caution">
    <text evidence="1">The sequence shown here is derived from an EMBL/GenBank/DDBJ whole genome shotgun (WGS) entry which is preliminary data.</text>
</comment>
<evidence type="ECO:0008006" key="3">
    <source>
        <dbReference type="Google" id="ProtNLM"/>
    </source>
</evidence>
<evidence type="ECO:0000313" key="2">
    <source>
        <dbReference type="Proteomes" id="UP001276659"/>
    </source>
</evidence>
<name>A0AAD9YZJ4_9LECA</name>
<reference evidence="1" key="1">
    <citation type="submission" date="2022-11" db="EMBL/GenBank/DDBJ databases">
        <title>Chromosomal genome sequence assembly and mating type (MAT) locus characterization of the leprose asexual lichenized fungus Lepraria neglecta (Nyl.) Erichsen.</title>
        <authorList>
            <person name="Allen J.L."/>
            <person name="Pfeffer B."/>
        </authorList>
    </citation>
    <scope>NUCLEOTIDE SEQUENCE</scope>
    <source>
        <strain evidence="1">Allen 5258</strain>
    </source>
</reference>
<proteinExistence type="predicted"/>
<sequence>MKGGPSVQLDTDPWDVEIPDSERLEQAHKAWMAADKKISVRKITQKHGVLPQTLNKRVNGGASAEVKYQRFQRLTPEEEIAIERWILRLQA</sequence>
<keyword evidence="2" id="KW-1185">Reference proteome</keyword>
<dbReference type="Proteomes" id="UP001276659">
    <property type="component" value="Unassembled WGS sequence"/>
</dbReference>
<dbReference type="AlphaFoldDB" id="A0AAD9YZJ4"/>
<gene>
    <name evidence="1" type="ORF">OEA41_004647</name>
</gene>
<protein>
    <recommendedName>
        <fullName evidence="3">HTH psq-type domain-containing protein</fullName>
    </recommendedName>
</protein>
<organism evidence="1 2">
    <name type="scientific">Lepraria neglecta</name>
    <dbReference type="NCBI Taxonomy" id="209136"/>
    <lineage>
        <taxon>Eukaryota</taxon>
        <taxon>Fungi</taxon>
        <taxon>Dikarya</taxon>
        <taxon>Ascomycota</taxon>
        <taxon>Pezizomycotina</taxon>
        <taxon>Lecanoromycetes</taxon>
        <taxon>OSLEUM clade</taxon>
        <taxon>Lecanoromycetidae</taxon>
        <taxon>Lecanorales</taxon>
        <taxon>Lecanorineae</taxon>
        <taxon>Stereocaulaceae</taxon>
        <taxon>Lepraria</taxon>
    </lineage>
</organism>